<accession>A0A369JEE9</accession>
<reference evidence="2" key="1">
    <citation type="submission" date="2018-04" db="EMBL/GenBank/DDBJ databases">
        <title>Whole genome sequencing of Hypsizygus marmoreus.</title>
        <authorList>
            <person name="Choi I.-G."/>
            <person name="Min B."/>
            <person name="Kim J.-G."/>
            <person name="Kim S."/>
            <person name="Oh Y.-L."/>
            <person name="Kong W.-S."/>
            <person name="Park H."/>
            <person name="Jeong J."/>
            <person name="Song E.-S."/>
        </authorList>
    </citation>
    <scope>NUCLEOTIDE SEQUENCE [LARGE SCALE GENOMIC DNA]</scope>
    <source>
        <strain evidence="2">51987-8</strain>
    </source>
</reference>
<evidence type="ECO:0000313" key="3">
    <source>
        <dbReference type="Proteomes" id="UP000076154"/>
    </source>
</evidence>
<dbReference type="AlphaFoldDB" id="A0A369JEE9"/>
<feature type="chain" id="PRO_5016886269" evidence="1">
    <location>
        <begin position="19"/>
        <end position="222"/>
    </location>
</feature>
<keyword evidence="3" id="KW-1185">Reference proteome</keyword>
<comment type="caution">
    <text evidence="2">The sequence shown here is derived from an EMBL/GenBank/DDBJ whole genome shotgun (WGS) entry which is preliminary data.</text>
</comment>
<gene>
    <name evidence="2" type="ORF">Hypma_000918</name>
</gene>
<dbReference type="EMBL" id="LUEZ02000107">
    <property type="protein sequence ID" value="RDB18073.1"/>
    <property type="molecule type" value="Genomic_DNA"/>
</dbReference>
<dbReference type="OrthoDB" id="3042957at2759"/>
<feature type="signal peptide" evidence="1">
    <location>
        <begin position="1"/>
        <end position="18"/>
    </location>
</feature>
<evidence type="ECO:0000256" key="1">
    <source>
        <dbReference type="SAM" id="SignalP"/>
    </source>
</evidence>
<proteinExistence type="predicted"/>
<dbReference type="Proteomes" id="UP000076154">
    <property type="component" value="Unassembled WGS sequence"/>
</dbReference>
<name>A0A369JEE9_HYPMA</name>
<dbReference type="InParanoid" id="A0A369JEE9"/>
<sequence>MRFSALFIIAPFLVLSLAAPAAPTDDDITDCMPETATLKRRLVDYDFDFESRDLGDEFHLEARAPGQAVAATAKQFIKYLADNSAKLTKAPVFWTGKTGQKGAQAVADRLKKDPAVVGKTGGQTIMDVIAESKISRTGWKSGTDWRAVCRAFAEHSQPASKKAFLVYGQDVREKVNIWTTDEWPALKANKKIAEVVAHKMKADGKTWEAGSEIKKSGKGSPV</sequence>
<keyword evidence="1" id="KW-0732">Signal</keyword>
<organism evidence="2 3">
    <name type="scientific">Hypsizygus marmoreus</name>
    <name type="common">White beech mushroom</name>
    <name type="synonym">Agaricus marmoreus</name>
    <dbReference type="NCBI Taxonomy" id="39966"/>
    <lineage>
        <taxon>Eukaryota</taxon>
        <taxon>Fungi</taxon>
        <taxon>Dikarya</taxon>
        <taxon>Basidiomycota</taxon>
        <taxon>Agaricomycotina</taxon>
        <taxon>Agaricomycetes</taxon>
        <taxon>Agaricomycetidae</taxon>
        <taxon>Agaricales</taxon>
        <taxon>Tricholomatineae</taxon>
        <taxon>Lyophyllaceae</taxon>
        <taxon>Hypsizygus</taxon>
    </lineage>
</organism>
<protein>
    <submittedName>
        <fullName evidence="2">Uncharacterized protein</fullName>
    </submittedName>
</protein>
<evidence type="ECO:0000313" key="2">
    <source>
        <dbReference type="EMBL" id="RDB18073.1"/>
    </source>
</evidence>